<protein>
    <submittedName>
        <fullName evidence="10">Complex I subunit 5 family protein</fullName>
    </submittedName>
</protein>
<feature type="transmembrane region" description="Helical" evidence="8">
    <location>
        <begin position="231"/>
        <end position="249"/>
    </location>
</feature>
<dbReference type="PANTHER" id="PTHR42682">
    <property type="entry name" value="HYDROGENASE-4 COMPONENT F"/>
    <property type="match status" value="1"/>
</dbReference>
<dbReference type="Proteomes" id="UP000753376">
    <property type="component" value="Unassembled WGS sequence"/>
</dbReference>
<dbReference type="EMBL" id="JAHKPV010000006">
    <property type="protein sequence ID" value="MBU2873673.1"/>
    <property type="molecule type" value="Genomic_DNA"/>
</dbReference>
<feature type="transmembrane region" description="Helical" evidence="8">
    <location>
        <begin position="103"/>
        <end position="120"/>
    </location>
</feature>
<evidence type="ECO:0000256" key="5">
    <source>
        <dbReference type="ARBA" id="ARBA00023002"/>
    </source>
</evidence>
<dbReference type="InterPro" id="IPR052175">
    <property type="entry name" value="ComplexI-like_HydComp"/>
</dbReference>
<feature type="domain" description="NADH:quinone oxidoreductase/Mrp antiporter transmembrane" evidence="9">
    <location>
        <begin position="122"/>
        <end position="380"/>
    </location>
</feature>
<feature type="transmembrane region" description="Helical" evidence="8">
    <location>
        <begin position="6"/>
        <end position="22"/>
    </location>
</feature>
<evidence type="ECO:0000259" key="9">
    <source>
        <dbReference type="Pfam" id="PF00361"/>
    </source>
</evidence>
<feature type="transmembrane region" description="Helical" evidence="8">
    <location>
        <begin position="391"/>
        <end position="417"/>
    </location>
</feature>
<evidence type="ECO:0000256" key="7">
    <source>
        <dbReference type="RuleBase" id="RU000320"/>
    </source>
</evidence>
<feature type="transmembrane region" description="Helical" evidence="8">
    <location>
        <begin position="470"/>
        <end position="491"/>
    </location>
</feature>
<feature type="transmembrane region" description="Helical" evidence="8">
    <location>
        <begin position="75"/>
        <end position="96"/>
    </location>
</feature>
<evidence type="ECO:0000256" key="6">
    <source>
        <dbReference type="ARBA" id="ARBA00023136"/>
    </source>
</evidence>
<evidence type="ECO:0000256" key="4">
    <source>
        <dbReference type="ARBA" id="ARBA00022989"/>
    </source>
</evidence>
<keyword evidence="3 7" id="KW-0812">Transmembrane</keyword>
<name>A0ABS6A6E4_9GAMM</name>
<proteinExistence type="predicted"/>
<keyword evidence="5" id="KW-0560">Oxidoreductase</keyword>
<evidence type="ECO:0000256" key="1">
    <source>
        <dbReference type="ARBA" id="ARBA00004651"/>
    </source>
</evidence>
<evidence type="ECO:0000256" key="8">
    <source>
        <dbReference type="SAM" id="Phobius"/>
    </source>
</evidence>
<evidence type="ECO:0000313" key="10">
    <source>
        <dbReference type="EMBL" id="MBU2873673.1"/>
    </source>
</evidence>
<feature type="transmembrane region" description="Helical" evidence="8">
    <location>
        <begin position="126"/>
        <end position="143"/>
    </location>
</feature>
<feature type="transmembrane region" description="Helical" evidence="8">
    <location>
        <begin position="155"/>
        <end position="178"/>
    </location>
</feature>
<sequence length="504" mass="53038">MTFPEPILALVAVCLPLLYPAMALRSDWRRVMRYILPVLPLPALLLASCGDPSWQLELPWLLNGGLWALDDLRRLFLLLTAVLWTVAGVYAVGYLAESHIRRFCVCWGLTLAGNLGLTVAVDIGSFYSFFALMTFAGYGLIVHEGTDEAHYAGRVYMAMAVLGEMSILAGLLLAASAADSQLLTDLPAALAQAQQRDLIIALLIAGFGVKAGLPLLHFWLPLAHPVAPTPASAVLSGAMIKAGLLGWLVTLPFGEIGLSGWGALMVAAGAVGALGAAILGVLQHRPKAVLAYSSISQMGLMVLMVGAALADPERAPVLFSVIGLYALHHGLAKGSLFLSAGVSLPASRMGQTMIWILIALPGLSLAGLPFTSGALAKLAMKAGLAEDSLSFALAGCLPPLMTAGAIATLLLVLRYLWTLSAKLETGQTPPMLTAGWLAAVAASLIAFWWMPWDLAGLVKAPVWLPAPYQIWALVWPMLIALALAGLAVLLCRNSRSAALGAKPH</sequence>
<dbReference type="Pfam" id="PF00361">
    <property type="entry name" value="Proton_antipo_M"/>
    <property type="match status" value="1"/>
</dbReference>
<dbReference type="RefSeq" id="WP_216007549.1">
    <property type="nucleotide sequence ID" value="NZ_JAHKPV010000006.1"/>
</dbReference>
<keyword evidence="6 8" id="KW-0472">Membrane</keyword>
<reference evidence="10 11" key="1">
    <citation type="submission" date="2021-05" db="EMBL/GenBank/DDBJ databases">
        <title>Draft genomes of bacteria isolated from model marine particles.</title>
        <authorList>
            <person name="Datta M.S."/>
            <person name="Schwartzman J.A."/>
            <person name="Enke T.N."/>
            <person name="Saavedra J."/>
            <person name="Cermak N."/>
            <person name="Cordero O.X."/>
        </authorList>
    </citation>
    <scope>NUCLEOTIDE SEQUENCE [LARGE SCALE GENOMIC DNA]</scope>
    <source>
        <strain evidence="10 11">D2M19</strain>
    </source>
</reference>
<feature type="transmembrane region" description="Helical" evidence="8">
    <location>
        <begin position="261"/>
        <end position="282"/>
    </location>
</feature>
<comment type="caution">
    <text evidence="10">The sequence shown here is derived from an EMBL/GenBank/DDBJ whole genome shotgun (WGS) entry which is preliminary data.</text>
</comment>
<comment type="subcellular location">
    <subcellularLocation>
        <location evidence="1">Cell membrane</location>
        <topology evidence="1">Multi-pass membrane protein</topology>
    </subcellularLocation>
    <subcellularLocation>
        <location evidence="7">Membrane</location>
        <topology evidence="7">Multi-pass membrane protein</topology>
    </subcellularLocation>
</comment>
<accession>A0ABS6A6E4</accession>
<feature type="transmembrane region" description="Helical" evidence="8">
    <location>
        <begin position="429"/>
        <end position="450"/>
    </location>
</feature>
<dbReference type="PANTHER" id="PTHR42682:SF4">
    <property type="entry name" value="NADH-UBIQUINONE_PLASTOQUINONE"/>
    <property type="match status" value="1"/>
</dbReference>
<dbReference type="InterPro" id="IPR001750">
    <property type="entry name" value="ND/Mrp_TM"/>
</dbReference>
<keyword evidence="2" id="KW-1003">Cell membrane</keyword>
<feature type="transmembrane region" description="Helical" evidence="8">
    <location>
        <begin position="198"/>
        <end position="219"/>
    </location>
</feature>
<feature type="transmembrane region" description="Helical" evidence="8">
    <location>
        <begin position="289"/>
        <end position="309"/>
    </location>
</feature>
<gene>
    <name evidence="10" type="ORF">KO508_06565</name>
</gene>
<keyword evidence="11" id="KW-1185">Reference proteome</keyword>
<evidence type="ECO:0000256" key="3">
    <source>
        <dbReference type="ARBA" id="ARBA00022692"/>
    </source>
</evidence>
<organism evidence="10 11">
    <name type="scientific">Marinobacter salexigens</name>
    <dbReference type="NCBI Taxonomy" id="1925763"/>
    <lineage>
        <taxon>Bacteria</taxon>
        <taxon>Pseudomonadati</taxon>
        <taxon>Pseudomonadota</taxon>
        <taxon>Gammaproteobacteria</taxon>
        <taxon>Pseudomonadales</taxon>
        <taxon>Marinobacteraceae</taxon>
        <taxon>Marinobacter</taxon>
    </lineage>
</organism>
<evidence type="ECO:0000256" key="2">
    <source>
        <dbReference type="ARBA" id="ARBA00022475"/>
    </source>
</evidence>
<evidence type="ECO:0000313" key="11">
    <source>
        <dbReference type="Proteomes" id="UP000753376"/>
    </source>
</evidence>
<feature type="transmembrane region" description="Helical" evidence="8">
    <location>
        <begin position="353"/>
        <end position="371"/>
    </location>
</feature>
<keyword evidence="4 8" id="KW-1133">Transmembrane helix</keyword>